<comment type="caution">
    <text evidence="1">The sequence shown here is derived from an EMBL/GenBank/DDBJ whole genome shotgun (WGS) entry which is preliminary data.</text>
</comment>
<accession>A0A0G1Y9N0</accession>
<gene>
    <name evidence="1" type="ORF">UY48_C0015G0003</name>
</gene>
<organism evidence="1 2">
    <name type="scientific">Candidatus Gottesmanbacteria bacterium GW2011_GWB1_49_7</name>
    <dbReference type="NCBI Taxonomy" id="1618448"/>
    <lineage>
        <taxon>Bacteria</taxon>
        <taxon>Candidatus Gottesmaniibacteriota</taxon>
    </lineage>
</organism>
<dbReference type="EMBL" id="LCQD01000015">
    <property type="protein sequence ID" value="KKW11597.1"/>
    <property type="molecule type" value="Genomic_DNA"/>
</dbReference>
<protein>
    <submittedName>
        <fullName evidence="1">Uncharacterized protein</fullName>
    </submittedName>
</protein>
<evidence type="ECO:0000313" key="1">
    <source>
        <dbReference type="EMBL" id="KKW11597.1"/>
    </source>
</evidence>
<dbReference type="Proteomes" id="UP000034588">
    <property type="component" value="Unassembled WGS sequence"/>
</dbReference>
<sequence length="66" mass="7547">MNSNERGFTIHKEVAMAFGGHGNLYKGDKRKLKKTQLEKKAVKQMSSGMGWQLPQVEIIKKGKKDW</sequence>
<reference evidence="1 2" key="1">
    <citation type="journal article" date="2015" name="Nature">
        <title>rRNA introns, odd ribosomes, and small enigmatic genomes across a large radiation of phyla.</title>
        <authorList>
            <person name="Brown C.T."/>
            <person name="Hug L.A."/>
            <person name="Thomas B.C."/>
            <person name="Sharon I."/>
            <person name="Castelle C.J."/>
            <person name="Singh A."/>
            <person name="Wilkins M.J."/>
            <person name="Williams K.H."/>
            <person name="Banfield J.F."/>
        </authorList>
    </citation>
    <scope>NUCLEOTIDE SEQUENCE [LARGE SCALE GENOMIC DNA]</scope>
</reference>
<dbReference type="AlphaFoldDB" id="A0A0G1Y9N0"/>
<name>A0A0G1Y9N0_9BACT</name>
<proteinExistence type="predicted"/>
<evidence type="ECO:0000313" key="2">
    <source>
        <dbReference type="Proteomes" id="UP000034588"/>
    </source>
</evidence>